<reference evidence="11" key="2">
    <citation type="submission" date="2025-05" db="UniProtKB">
        <authorList>
            <consortium name="RefSeq"/>
        </authorList>
    </citation>
    <scope>IDENTIFICATION</scope>
    <source>
        <tissue evidence="11">Stem</tissue>
    </source>
</reference>
<keyword evidence="5" id="KW-0999">Mitochondrion inner membrane</keyword>
<comment type="similarity">
    <text evidence="2">Belongs to the UQCRB/QCR7 family.</text>
</comment>
<dbReference type="KEGG" id="cmo:103503808"/>
<dbReference type="Gene3D" id="1.10.1090.10">
    <property type="entry name" value="Cytochrome b-c1 complex subunit 7"/>
    <property type="match status" value="1"/>
</dbReference>
<dbReference type="eggNOG" id="KOG3440">
    <property type="taxonomic scope" value="Eukaryota"/>
</dbReference>
<dbReference type="RefSeq" id="XP_008466386.3">
    <property type="nucleotide sequence ID" value="XM_008468164.3"/>
</dbReference>
<dbReference type="GO" id="GO:0045275">
    <property type="term" value="C:respiratory chain complex III"/>
    <property type="evidence" value="ECO:0007669"/>
    <property type="project" value="InterPro"/>
</dbReference>
<dbReference type="InParanoid" id="A0A1S3CR38"/>
<organism evidence="10 11">
    <name type="scientific">Cucumis melo</name>
    <name type="common">Muskmelon</name>
    <dbReference type="NCBI Taxonomy" id="3656"/>
    <lineage>
        <taxon>Eukaryota</taxon>
        <taxon>Viridiplantae</taxon>
        <taxon>Streptophyta</taxon>
        <taxon>Embryophyta</taxon>
        <taxon>Tracheophyta</taxon>
        <taxon>Spermatophyta</taxon>
        <taxon>Magnoliopsida</taxon>
        <taxon>eudicotyledons</taxon>
        <taxon>Gunneridae</taxon>
        <taxon>Pentapetalae</taxon>
        <taxon>rosids</taxon>
        <taxon>fabids</taxon>
        <taxon>Cucurbitales</taxon>
        <taxon>Cucurbitaceae</taxon>
        <taxon>Benincaseae</taxon>
        <taxon>Cucumis</taxon>
    </lineage>
</organism>
<sequence length="175" mass="21054">MGRSLHSPVKSYKQLDQAILPENVRKAKPKPKWAVRKIREQVFWGQEERREIEMASFMQFLVDPKKNWFARQHMKALTKRLRNYGLRYDDLYDPYYDVDVKEALNRLPREVVDARNQRLKRAMDLSMKHQYLPDDLQTMQTPFRSYLQEMLALVKKERAERESLGALPLYQRTIP</sequence>
<dbReference type="EnsemblPlants" id="MELO3C003682.2.1">
    <property type="protein sequence ID" value="MELO3C003682.2.1"/>
    <property type="gene ID" value="MELO3C003682.2"/>
</dbReference>
<dbReference type="GeneID" id="103503808"/>
<evidence type="ECO:0000256" key="4">
    <source>
        <dbReference type="ARBA" id="ARBA00022660"/>
    </source>
</evidence>
<dbReference type="InterPro" id="IPR003197">
    <property type="entry name" value="QCR7"/>
</dbReference>
<evidence type="ECO:0000256" key="5">
    <source>
        <dbReference type="ARBA" id="ARBA00022792"/>
    </source>
</evidence>
<evidence type="ECO:0000256" key="8">
    <source>
        <dbReference type="ARBA" id="ARBA00023136"/>
    </source>
</evidence>
<keyword evidence="10" id="KW-1185">Reference proteome</keyword>
<keyword evidence="7" id="KW-0496">Mitochondrion</keyword>
<reference evidence="9" key="1">
    <citation type="submission" date="2023-03" db="UniProtKB">
        <authorList>
            <consortium name="EnsemblPlants"/>
        </authorList>
    </citation>
    <scope>IDENTIFICATION</scope>
</reference>
<proteinExistence type="inferred from homology"/>
<evidence type="ECO:0000256" key="3">
    <source>
        <dbReference type="ARBA" id="ARBA00022448"/>
    </source>
</evidence>
<gene>
    <name evidence="11" type="primary">LOC103503808</name>
</gene>
<name>A0A1S3CR38_CUCME</name>
<dbReference type="AlphaFoldDB" id="A0A1S3CR38"/>
<evidence type="ECO:0000256" key="6">
    <source>
        <dbReference type="ARBA" id="ARBA00022982"/>
    </source>
</evidence>
<dbReference type="FunCoup" id="A0A1S3CR38">
    <property type="interactions" value="454"/>
</dbReference>
<comment type="subcellular location">
    <subcellularLocation>
        <location evidence="1">Mitochondrion inner membrane</location>
        <topology evidence="1">Peripheral membrane protein</topology>
        <orientation evidence="1">Matrix side</orientation>
    </subcellularLocation>
</comment>
<dbReference type="Pfam" id="PF02271">
    <property type="entry name" value="UCR_14kD"/>
    <property type="match status" value="1"/>
</dbReference>
<evidence type="ECO:0000256" key="2">
    <source>
        <dbReference type="ARBA" id="ARBA00008554"/>
    </source>
</evidence>
<keyword evidence="8" id="KW-0472">Membrane</keyword>
<accession>A0A9I9CHI8</accession>
<protein>
    <submittedName>
        <fullName evidence="11">Cytochrome b-c1 complex subunit 7-2, mitochondrial</fullName>
    </submittedName>
</protein>
<keyword evidence="6" id="KW-0249">Electron transport</keyword>
<dbReference type="PANTHER" id="PTHR12022">
    <property type="entry name" value="UBIQUINOL-CYTOCHROME C REDUCTASE COMPLEX 14 KD PROTEIN"/>
    <property type="match status" value="1"/>
</dbReference>
<dbReference type="GO" id="GO:0005743">
    <property type="term" value="C:mitochondrial inner membrane"/>
    <property type="evidence" value="ECO:0007669"/>
    <property type="project" value="UniProtKB-SubCell"/>
</dbReference>
<evidence type="ECO:0000256" key="1">
    <source>
        <dbReference type="ARBA" id="ARBA00004443"/>
    </source>
</evidence>
<evidence type="ECO:0000313" key="10">
    <source>
        <dbReference type="Proteomes" id="UP001652600"/>
    </source>
</evidence>
<dbReference type="PANTHER" id="PTHR12022:SF0">
    <property type="entry name" value="CYTOCHROME B-C1 COMPLEX SUBUNIT 7"/>
    <property type="match status" value="1"/>
</dbReference>
<keyword evidence="4" id="KW-0679">Respiratory chain</keyword>
<dbReference type="Gramene" id="MELO3C003682.2.1">
    <property type="protein sequence ID" value="MELO3C003682.2.1"/>
    <property type="gene ID" value="MELO3C003682.2"/>
</dbReference>
<evidence type="ECO:0000313" key="9">
    <source>
        <dbReference type="EnsemblPlants" id="MELO3C003682.2.1"/>
    </source>
</evidence>
<dbReference type="InterPro" id="IPR036544">
    <property type="entry name" value="QCR7_sf"/>
</dbReference>
<accession>A0A1S3CR38</accession>
<evidence type="ECO:0000313" key="11">
    <source>
        <dbReference type="RefSeq" id="XP_008466386.3"/>
    </source>
</evidence>
<evidence type="ECO:0000256" key="7">
    <source>
        <dbReference type="ARBA" id="ARBA00023128"/>
    </source>
</evidence>
<dbReference type="Proteomes" id="UP001652600">
    <property type="component" value="Chromosome 4"/>
</dbReference>
<dbReference type="GO" id="GO:0006122">
    <property type="term" value="P:mitochondrial electron transport, ubiquinol to cytochrome c"/>
    <property type="evidence" value="ECO:0007669"/>
    <property type="project" value="InterPro"/>
</dbReference>
<dbReference type="SUPFAM" id="SSF81524">
    <property type="entry name" value="14 kDa protein of cytochrome bc1 complex (Ubiquinol-cytochrome c reductase)"/>
    <property type="match status" value="1"/>
</dbReference>
<keyword evidence="3" id="KW-0813">Transport</keyword>